<protein>
    <recommendedName>
        <fullName evidence="2">DUF393 domain-containing protein</fullName>
    </recommendedName>
</protein>
<evidence type="ECO:0008006" key="2">
    <source>
        <dbReference type="Google" id="ProtNLM"/>
    </source>
</evidence>
<evidence type="ECO:0000313" key="1">
    <source>
        <dbReference type="EMBL" id="HEF66045.1"/>
    </source>
</evidence>
<gene>
    <name evidence="1" type="ORF">ENP47_10690</name>
</gene>
<comment type="caution">
    <text evidence="1">The sequence shown here is derived from an EMBL/GenBank/DDBJ whole genome shotgun (WGS) entry which is preliminary data.</text>
</comment>
<sequence>MAGPLWILGFDGDCLTCRQRAEEVARLAGERLEVRSLRAPEVAAWRAGAGAGCPLDPDAVAD</sequence>
<organism evidence="1">
    <name type="scientific">Thermomicrobium roseum</name>
    <dbReference type="NCBI Taxonomy" id="500"/>
    <lineage>
        <taxon>Bacteria</taxon>
        <taxon>Pseudomonadati</taxon>
        <taxon>Thermomicrobiota</taxon>
        <taxon>Thermomicrobia</taxon>
        <taxon>Thermomicrobiales</taxon>
        <taxon>Thermomicrobiaceae</taxon>
        <taxon>Thermomicrobium</taxon>
    </lineage>
</organism>
<reference evidence="1" key="1">
    <citation type="journal article" date="2020" name="mSystems">
        <title>Genome- and Community-Level Interaction Insights into Carbon Utilization and Element Cycling Functions of Hydrothermarchaeota in Hydrothermal Sediment.</title>
        <authorList>
            <person name="Zhou Z."/>
            <person name="Liu Y."/>
            <person name="Xu W."/>
            <person name="Pan J."/>
            <person name="Luo Z.H."/>
            <person name="Li M."/>
        </authorList>
    </citation>
    <scope>NUCLEOTIDE SEQUENCE [LARGE SCALE GENOMIC DNA]</scope>
    <source>
        <strain evidence="1">SpSt-222</strain>
    </source>
</reference>
<dbReference type="EMBL" id="DSJL01000011">
    <property type="protein sequence ID" value="HEF66045.1"/>
    <property type="molecule type" value="Genomic_DNA"/>
</dbReference>
<dbReference type="AlphaFoldDB" id="A0A7C1FT43"/>
<accession>A0A7C1FT43</accession>
<name>A0A7C1FT43_THERO</name>
<proteinExistence type="predicted"/>